<keyword evidence="4" id="KW-1185">Reference proteome</keyword>
<feature type="region of interest" description="Disordered" evidence="1">
    <location>
        <begin position="15"/>
        <end position="43"/>
    </location>
</feature>
<feature type="transmembrane region" description="Helical" evidence="2">
    <location>
        <begin position="263"/>
        <end position="285"/>
    </location>
</feature>
<reference evidence="3 4" key="1">
    <citation type="submission" date="2020-08" db="EMBL/GenBank/DDBJ databases">
        <title>Sequencing the genomes of 1000 actinobacteria strains.</title>
        <authorList>
            <person name="Klenk H.-P."/>
        </authorList>
    </citation>
    <scope>NUCLEOTIDE SEQUENCE [LARGE SCALE GENOMIC DNA]</scope>
    <source>
        <strain evidence="3 4">DSM 44593</strain>
    </source>
</reference>
<dbReference type="EMBL" id="JACHLY010000001">
    <property type="protein sequence ID" value="MBB6000519.1"/>
    <property type="molecule type" value="Genomic_DNA"/>
</dbReference>
<feature type="compositionally biased region" description="Gly residues" evidence="1">
    <location>
        <begin position="229"/>
        <end position="242"/>
    </location>
</feature>
<dbReference type="RefSeq" id="WP_246463796.1">
    <property type="nucleotide sequence ID" value="NZ_BAABKT010000032.1"/>
</dbReference>
<name>A0A841EGM9_9ACTN</name>
<dbReference type="AlphaFoldDB" id="A0A841EGM9"/>
<comment type="caution">
    <text evidence="3">The sequence shown here is derived from an EMBL/GenBank/DDBJ whole genome shotgun (WGS) entry which is preliminary data.</text>
</comment>
<protein>
    <submittedName>
        <fullName evidence="3">Uncharacterized protein</fullName>
    </submittedName>
</protein>
<organism evidence="3 4">
    <name type="scientific">Streptomonospora salina</name>
    <dbReference type="NCBI Taxonomy" id="104205"/>
    <lineage>
        <taxon>Bacteria</taxon>
        <taxon>Bacillati</taxon>
        <taxon>Actinomycetota</taxon>
        <taxon>Actinomycetes</taxon>
        <taxon>Streptosporangiales</taxon>
        <taxon>Nocardiopsidaceae</taxon>
        <taxon>Streptomonospora</taxon>
    </lineage>
</organism>
<keyword evidence="2" id="KW-0812">Transmembrane</keyword>
<feature type="compositionally biased region" description="Low complexity" evidence="1">
    <location>
        <begin position="169"/>
        <end position="189"/>
    </location>
</feature>
<feature type="compositionally biased region" description="Acidic residues" evidence="1">
    <location>
        <begin position="152"/>
        <end position="165"/>
    </location>
</feature>
<dbReference type="Proteomes" id="UP000578077">
    <property type="component" value="Unassembled WGS sequence"/>
</dbReference>
<feature type="region of interest" description="Disordered" evidence="1">
    <location>
        <begin position="125"/>
        <end position="249"/>
    </location>
</feature>
<keyword evidence="2" id="KW-1133">Transmembrane helix</keyword>
<keyword evidence="2" id="KW-0472">Membrane</keyword>
<accession>A0A841EGM9</accession>
<evidence type="ECO:0000256" key="1">
    <source>
        <dbReference type="SAM" id="MobiDB-lite"/>
    </source>
</evidence>
<evidence type="ECO:0000313" key="3">
    <source>
        <dbReference type="EMBL" id="MBB6000519.1"/>
    </source>
</evidence>
<evidence type="ECO:0000256" key="2">
    <source>
        <dbReference type="SAM" id="Phobius"/>
    </source>
</evidence>
<sequence length="341" mass="34138">MSSEPVQYGEVKSSYFWDDGSGINGDTGAPASGEPMQKGMAASPSWPLGTEGYVEYNGEKAEFFIGDRGPGHPAENCDVLLDLDGKTFAELTGQSWNDSSYTVTGGQGHIDVEYYITEWGDGAGTSGAPRPMSGSEVCDGAAVQPVPASAGDDGDDQEQQQDDGSAENGSTSEDGGSSGDGSASEDAGSSGDGGSGQESAEEPADSGGGSSAEPPSGAEDSQQRQQAGGASGDGDGGDGSGTGLTTESASNDMSGISLAGNDLPLATGVLTLAIVPALLVALLFVRRKPSAGYAGPGRHRSASPLTAAGMRATAKNLRGAAAYCRQRVSRSVRSGSGADRD</sequence>
<evidence type="ECO:0000313" key="4">
    <source>
        <dbReference type="Proteomes" id="UP000578077"/>
    </source>
</evidence>
<proteinExistence type="predicted"/>
<feature type="compositionally biased region" description="Low complexity" evidence="1">
    <location>
        <begin position="211"/>
        <end position="228"/>
    </location>
</feature>
<gene>
    <name evidence="3" type="ORF">HNR25_004270</name>
</gene>